<dbReference type="RefSeq" id="WP_267920065.1">
    <property type="nucleotide sequence ID" value="NZ_BONS01000017.1"/>
</dbReference>
<keyword evidence="1" id="KW-0472">Membrane</keyword>
<organism evidence="2 3">
    <name type="scientific">Longispora fulva</name>
    <dbReference type="NCBI Taxonomy" id="619741"/>
    <lineage>
        <taxon>Bacteria</taxon>
        <taxon>Bacillati</taxon>
        <taxon>Actinomycetota</taxon>
        <taxon>Actinomycetes</taxon>
        <taxon>Micromonosporales</taxon>
        <taxon>Micromonosporaceae</taxon>
        <taxon>Longispora</taxon>
    </lineage>
</organism>
<keyword evidence="3" id="KW-1185">Reference proteome</keyword>
<protein>
    <submittedName>
        <fullName evidence="2">Uncharacterized protein</fullName>
    </submittedName>
</protein>
<dbReference type="Proteomes" id="UP000622552">
    <property type="component" value="Unassembled WGS sequence"/>
</dbReference>
<evidence type="ECO:0000313" key="2">
    <source>
        <dbReference type="EMBL" id="MBG6137856.1"/>
    </source>
</evidence>
<gene>
    <name evidence="2" type="ORF">IW245_004050</name>
</gene>
<proteinExistence type="predicted"/>
<evidence type="ECO:0000256" key="1">
    <source>
        <dbReference type="SAM" id="Phobius"/>
    </source>
</evidence>
<reference evidence="2" key="1">
    <citation type="submission" date="2020-11" db="EMBL/GenBank/DDBJ databases">
        <title>Sequencing the genomes of 1000 actinobacteria strains.</title>
        <authorList>
            <person name="Klenk H.-P."/>
        </authorList>
    </citation>
    <scope>NUCLEOTIDE SEQUENCE</scope>
    <source>
        <strain evidence="2">DSM 45356</strain>
    </source>
</reference>
<keyword evidence="1" id="KW-0812">Transmembrane</keyword>
<accession>A0A8J7KLD7</accession>
<feature type="transmembrane region" description="Helical" evidence="1">
    <location>
        <begin position="20"/>
        <end position="37"/>
    </location>
</feature>
<sequence>MLASLLADRAWDDIPAVKLVGLALGAVIMFLAIKSIFGKK</sequence>
<dbReference type="AlphaFoldDB" id="A0A8J7KLD7"/>
<evidence type="ECO:0000313" key="3">
    <source>
        <dbReference type="Proteomes" id="UP000622552"/>
    </source>
</evidence>
<comment type="caution">
    <text evidence="2">The sequence shown here is derived from an EMBL/GenBank/DDBJ whole genome shotgun (WGS) entry which is preliminary data.</text>
</comment>
<dbReference type="EMBL" id="JADOUF010000001">
    <property type="protein sequence ID" value="MBG6137856.1"/>
    <property type="molecule type" value="Genomic_DNA"/>
</dbReference>
<name>A0A8J7KLD7_9ACTN</name>
<keyword evidence="1" id="KW-1133">Transmembrane helix</keyword>